<dbReference type="STRING" id="246437.L9L439"/>
<sequence length="188" mass="19122">MGNENSTSDNQHQQSSTCDSQHRSDSTQDLVLTEGLGKGPGPTCALGVSSSHGTALIAPEANSEPWTPDMLPGERRPGGASGILEMQNALGNQRVPEPPAGEVSDTPLEPGKVAGAAGETRGDVMLSSAETQARAAGDLPEAGTTGLFPSTACDWALPGSCQDPACSDRALAMEDAAALHGGSPTRHH</sequence>
<organism evidence="2 3">
    <name type="scientific">Tupaia chinensis</name>
    <name type="common">Chinese tree shrew</name>
    <name type="synonym">Tupaia belangeri chinensis</name>
    <dbReference type="NCBI Taxonomy" id="246437"/>
    <lineage>
        <taxon>Eukaryota</taxon>
        <taxon>Metazoa</taxon>
        <taxon>Chordata</taxon>
        <taxon>Craniata</taxon>
        <taxon>Vertebrata</taxon>
        <taxon>Euteleostomi</taxon>
        <taxon>Mammalia</taxon>
        <taxon>Eutheria</taxon>
        <taxon>Euarchontoglires</taxon>
        <taxon>Scandentia</taxon>
        <taxon>Tupaiidae</taxon>
        <taxon>Tupaia</taxon>
    </lineage>
</organism>
<dbReference type="AlphaFoldDB" id="L9L439"/>
<dbReference type="PANTHER" id="PTHR13924:SF11">
    <property type="entry name" value="TRANSFORMING ACIDIC COILED-COIL-CONTAINING PROTEIN 2"/>
    <property type="match status" value="1"/>
</dbReference>
<evidence type="ECO:0000313" key="3">
    <source>
        <dbReference type="Proteomes" id="UP000011518"/>
    </source>
</evidence>
<reference evidence="3" key="2">
    <citation type="journal article" date="2013" name="Nat. Commun.">
        <title>Genome of the Chinese tree shrew.</title>
        <authorList>
            <person name="Fan Y."/>
            <person name="Huang Z.Y."/>
            <person name="Cao C.C."/>
            <person name="Chen C.S."/>
            <person name="Chen Y.X."/>
            <person name="Fan D.D."/>
            <person name="He J."/>
            <person name="Hou H.L."/>
            <person name="Hu L."/>
            <person name="Hu X.T."/>
            <person name="Jiang X.T."/>
            <person name="Lai R."/>
            <person name="Lang Y.S."/>
            <person name="Liang B."/>
            <person name="Liao S.G."/>
            <person name="Mu D."/>
            <person name="Ma Y.Y."/>
            <person name="Niu Y.Y."/>
            <person name="Sun X.Q."/>
            <person name="Xia J.Q."/>
            <person name="Xiao J."/>
            <person name="Xiong Z.Q."/>
            <person name="Xu L."/>
            <person name="Yang L."/>
            <person name="Zhang Y."/>
            <person name="Zhao W."/>
            <person name="Zhao X.D."/>
            <person name="Zheng Y.T."/>
            <person name="Zhou J.M."/>
            <person name="Zhu Y.B."/>
            <person name="Zhang G.J."/>
            <person name="Wang J."/>
            <person name="Yao Y.G."/>
        </authorList>
    </citation>
    <scope>NUCLEOTIDE SEQUENCE [LARGE SCALE GENOMIC DNA]</scope>
</reference>
<dbReference type="InterPro" id="IPR039915">
    <property type="entry name" value="TACC"/>
</dbReference>
<dbReference type="GO" id="GO:0007052">
    <property type="term" value="P:mitotic spindle organization"/>
    <property type="evidence" value="ECO:0007669"/>
    <property type="project" value="InterPro"/>
</dbReference>
<dbReference type="Proteomes" id="UP000011518">
    <property type="component" value="Unassembled WGS sequence"/>
</dbReference>
<reference evidence="3" key="1">
    <citation type="submission" date="2012-07" db="EMBL/GenBank/DDBJ databases">
        <title>Genome of the Chinese tree shrew, a rising model animal genetically related to primates.</title>
        <authorList>
            <person name="Zhang G."/>
            <person name="Fan Y."/>
            <person name="Yao Y."/>
            <person name="Huang Z."/>
        </authorList>
    </citation>
    <scope>NUCLEOTIDE SEQUENCE [LARGE SCALE GENOMIC DNA]</scope>
</reference>
<dbReference type="GO" id="GO:0021987">
    <property type="term" value="P:cerebral cortex development"/>
    <property type="evidence" value="ECO:0007669"/>
    <property type="project" value="TreeGrafter"/>
</dbReference>
<proteinExistence type="predicted"/>
<dbReference type="PANTHER" id="PTHR13924">
    <property type="entry name" value="TRANSFORMING ACIDIC COILED-COIL CONTAINING PROTEIN 1/2"/>
    <property type="match status" value="1"/>
</dbReference>
<name>L9L439_TUPCH</name>
<dbReference type="EMBL" id="KB320524">
    <property type="protein sequence ID" value="ELW69718.1"/>
    <property type="molecule type" value="Genomic_DNA"/>
</dbReference>
<dbReference type="InParanoid" id="L9L439"/>
<dbReference type="GO" id="GO:0005737">
    <property type="term" value="C:cytoplasm"/>
    <property type="evidence" value="ECO:0007669"/>
    <property type="project" value="TreeGrafter"/>
</dbReference>
<accession>L9L439</accession>
<protein>
    <submittedName>
        <fullName evidence="2">Transforming acidic coiled-coil-containing protein 2</fullName>
    </submittedName>
</protein>
<keyword evidence="3" id="KW-1185">Reference proteome</keyword>
<gene>
    <name evidence="2" type="ORF">TREES_T100012920</name>
</gene>
<feature type="region of interest" description="Disordered" evidence="1">
    <location>
        <begin position="1"/>
        <end position="120"/>
    </location>
</feature>
<feature type="compositionally biased region" description="Polar residues" evidence="1">
    <location>
        <begin position="1"/>
        <end position="19"/>
    </location>
</feature>
<evidence type="ECO:0000256" key="1">
    <source>
        <dbReference type="SAM" id="MobiDB-lite"/>
    </source>
</evidence>
<evidence type="ECO:0000313" key="2">
    <source>
        <dbReference type="EMBL" id="ELW69718.1"/>
    </source>
</evidence>
<dbReference type="GO" id="GO:0007097">
    <property type="term" value="P:nuclear migration"/>
    <property type="evidence" value="ECO:0007669"/>
    <property type="project" value="TreeGrafter"/>
</dbReference>
<dbReference type="eggNOG" id="ENOG502QUT1">
    <property type="taxonomic scope" value="Eukaryota"/>
</dbReference>